<evidence type="ECO:0000256" key="2">
    <source>
        <dbReference type="SAM" id="SignalP"/>
    </source>
</evidence>
<keyword evidence="2" id="KW-0732">Signal</keyword>
<name>A0A9D6V8K3_9BACT</name>
<feature type="region of interest" description="Disordered" evidence="1">
    <location>
        <begin position="21"/>
        <end position="83"/>
    </location>
</feature>
<sequence>MKKIATLVACLCLMAPYAHGGSETVTSETRSPSGKLLYRSKTTGNKTEARSPSGKLLMKSKTTGNTTEVRSPSGKLLQRIKEK</sequence>
<dbReference type="Proteomes" id="UP000807825">
    <property type="component" value="Unassembled WGS sequence"/>
</dbReference>
<comment type="caution">
    <text evidence="3">The sequence shown here is derived from an EMBL/GenBank/DDBJ whole genome shotgun (WGS) entry which is preliminary data.</text>
</comment>
<organism evidence="3 4">
    <name type="scientific">Desulfomonile tiedjei</name>
    <dbReference type="NCBI Taxonomy" id="2358"/>
    <lineage>
        <taxon>Bacteria</taxon>
        <taxon>Pseudomonadati</taxon>
        <taxon>Thermodesulfobacteriota</taxon>
        <taxon>Desulfomonilia</taxon>
        <taxon>Desulfomonilales</taxon>
        <taxon>Desulfomonilaceae</taxon>
        <taxon>Desulfomonile</taxon>
    </lineage>
</organism>
<feature type="compositionally biased region" description="Polar residues" evidence="1">
    <location>
        <begin position="23"/>
        <end position="32"/>
    </location>
</feature>
<evidence type="ECO:0000313" key="4">
    <source>
        <dbReference type="Proteomes" id="UP000807825"/>
    </source>
</evidence>
<proteinExistence type="predicted"/>
<evidence type="ECO:0000313" key="3">
    <source>
        <dbReference type="EMBL" id="MBI5250972.1"/>
    </source>
</evidence>
<dbReference type="EMBL" id="JACRDE010000412">
    <property type="protein sequence ID" value="MBI5250972.1"/>
    <property type="molecule type" value="Genomic_DNA"/>
</dbReference>
<reference evidence="3" key="1">
    <citation type="submission" date="2020-07" db="EMBL/GenBank/DDBJ databases">
        <title>Huge and variable diversity of episymbiotic CPR bacteria and DPANN archaea in groundwater ecosystems.</title>
        <authorList>
            <person name="He C.Y."/>
            <person name="Keren R."/>
            <person name="Whittaker M."/>
            <person name="Farag I.F."/>
            <person name="Doudna J."/>
            <person name="Cate J.H.D."/>
            <person name="Banfield J.F."/>
        </authorList>
    </citation>
    <scope>NUCLEOTIDE SEQUENCE</scope>
    <source>
        <strain evidence="3">NC_groundwater_1664_Pr3_B-0.1um_52_9</strain>
    </source>
</reference>
<evidence type="ECO:0000256" key="1">
    <source>
        <dbReference type="SAM" id="MobiDB-lite"/>
    </source>
</evidence>
<feature type="chain" id="PRO_5038549069" description="PBCV-specific basic adaptor domain-containing protein" evidence="2">
    <location>
        <begin position="21"/>
        <end position="83"/>
    </location>
</feature>
<dbReference type="AlphaFoldDB" id="A0A9D6V8K3"/>
<feature type="compositionally biased region" description="Polar residues" evidence="1">
    <location>
        <begin position="60"/>
        <end position="70"/>
    </location>
</feature>
<accession>A0A9D6V8K3</accession>
<protein>
    <recommendedName>
        <fullName evidence="5">PBCV-specific basic adaptor domain-containing protein</fullName>
    </recommendedName>
</protein>
<gene>
    <name evidence="3" type="ORF">HY912_15900</name>
</gene>
<feature type="signal peptide" evidence="2">
    <location>
        <begin position="1"/>
        <end position="20"/>
    </location>
</feature>
<evidence type="ECO:0008006" key="5">
    <source>
        <dbReference type="Google" id="ProtNLM"/>
    </source>
</evidence>